<name>A0ABQ4TCM0_METOR</name>
<comment type="subcellular location">
    <subcellularLocation>
        <location evidence="1">Membrane</location>
        <topology evidence="1">Multi-pass membrane protein</topology>
    </subcellularLocation>
</comment>
<dbReference type="PANTHER" id="PTHR21716:SF61">
    <property type="entry name" value="BLR8064 PROTEIN"/>
    <property type="match status" value="1"/>
</dbReference>
<organism evidence="7 8">
    <name type="scientific">Methylobacterium organophilum</name>
    <dbReference type="NCBI Taxonomy" id="410"/>
    <lineage>
        <taxon>Bacteria</taxon>
        <taxon>Pseudomonadati</taxon>
        <taxon>Pseudomonadota</taxon>
        <taxon>Alphaproteobacteria</taxon>
        <taxon>Hyphomicrobiales</taxon>
        <taxon>Methylobacteriaceae</taxon>
        <taxon>Methylobacterium</taxon>
    </lineage>
</organism>
<evidence type="ECO:0000256" key="2">
    <source>
        <dbReference type="ARBA" id="ARBA00009773"/>
    </source>
</evidence>
<evidence type="ECO:0000256" key="5">
    <source>
        <dbReference type="ARBA" id="ARBA00023136"/>
    </source>
</evidence>
<feature type="transmembrane region" description="Helical" evidence="6">
    <location>
        <begin position="70"/>
        <end position="93"/>
    </location>
</feature>
<comment type="caution">
    <text evidence="7">The sequence shown here is derived from an EMBL/GenBank/DDBJ whole genome shotgun (WGS) entry which is preliminary data.</text>
</comment>
<evidence type="ECO:0000256" key="3">
    <source>
        <dbReference type="ARBA" id="ARBA00022692"/>
    </source>
</evidence>
<feature type="transmembrane region" description="Helical" evidence="6">
    <location>
        <begin position="21"/>
        <end position="50"/>
    </location>
</feature>
<proteinExistence type="inferred from homology"/>
<dbReference type="Proteomes" id="UP001055156">
    <property type="component" value="Unassembled WGS sequence"/>
</dbReference>
<feature type="transmembrane region" description="Helical" evidence="6">
    <location>
        <begin position="282"/>
        <end position="299"/>
    </location>
</feature>
<feature type="transmembrane region" description="Helical" evidence="6">
    <location>
        <begin position="167"/>
        <end position="185"/>
    </location>
</feature>
<evidence type="ECO:0008006" key="9">
    <source>
        <dbReference type="Google" id="ProtNLM"/>
    </source>
</evidence>
<gene>
    <name evidence="7" type="ORF">LKMONMHP_3848</name>
</gene>
<keyword evidence="4 6" id="KW-1133">Transmembrane helix</keyword>
<evidence type="ECO:0000256" key="4">
    <source>
        <dbReference type="ARBA" id="ARBA00022989"/>
    </source>
</evidence>
<dbReference type="PANTHER" id="PTHR21716">
    <property type="entry name" value="TRANSMEMBRANE PROTEIN"/>
    <property type="match status" value="1"/>
</dbReference>
<evidence type="ECO:0000313" key="8">
    <source>
        <dbReference type="Proteomes" id="UP001055156"/>
    </source>
</evidence>
<evidence type="ECO:0000256" key="6">
    <source>
        <dbReference type="SAM" id="Phobius"/>
    </source>
</evidence>
<sequence>MDDQRMGPHAGVDRAQSAARAALALGLLGLGLYILLAFLKALVWAVVLGIALWPLFERAQRRFPPGRHNILWPAVFTGAVALVFLLPVGVLAVEALREAHDILEYFRQAEQNGVPVPEIVQRLPFGAQAVTDWWNANLAHAGWAQELLHRLDTASNRDLTRTIGAGLVHRVVLFGFCLLALFFLFRDGRVLVRQGLTASHRLFGQRGERVARQMVASVHGTVDGLVLVGIGEGVLLGIVYAFAGVPHPVLLGALTAVAAMIPFGAPLAFGIAALLLAAAGKIVPAVIVVAAGFVVTFVADHFVRPALIGGTTQLPFLWVLLGILGGVETFGLLGLFVGPAVMAALMLLWRDFTEEPGPDRLKYWILCTAEDNWLKTARIIAEVSLTHRGVYRGDGSDIAEQIEALVEEGTLQAQGDLKQWEYSEVRFPPFPIPQGTEAR</sequence>
<keyword evidence="5 6" id="KW-0472">Membrane</keyword>
<dbReference type="EMBL" id="BPQV01000013">
    <property type="protein sequence ID" value="GJE28973.1"/>
    <property type="molecule type" value="Genomic_DNA"/>
</dbReference>
<dbReference type="Pfam" id="PF01594">
    <property type="entry name" value="AI-2E_transport"/>
    <property type="match status" value="1"/>
</dbReference>
<feature type="transmembrane region" description="Helical" evidence="6">
    <location>
        <begin position="224"/>
        <end position="243"/>
    </location>
</feature>
<keyword evidence="3 6" id="KW-0812">Transmembrane</keyword>
<comment type="similarity">
    <text evidence="2">Belongs to the autoinducer-2 exporter (AI-2E) (TC 2.A.86) family.</text>
</comment>
<keyword evidence="8" id="KW-1185">Reference proteome</keyword>
<reference evidence="7" key="2">
    <citation type="submission" date="2021-08" db="EMBL/GenBank/DDBJ databases">
        <authorList>
            <person name="Tani A."/>
            <person name="Ola A."/>
            <person name="Ogura Y."/>
            <person name="Katsura K."/>
            <person name="Hayashi T."/>
        </authorList>
    </citation>
    <scope>NUCLEOTIDE SEQUENCE</scope>
    <source>
        <strain evidence="7">NBRC 15689</strain>
    </source>
</reference>
<protein>
    <recommendedName>
        <fullName evidence="9">AI-2E family transporter</fullName>
    </recommendedName>
</protein>
<dbReference type="InterPro" id="IPR002549">
    <property type="entry name" value="AI-2E-like"/>
</dbReference>
<accession>A0ABQ4TCM0</accession>
<evidence type="ECO:0000313" key="7">
    <source>
        <dbReference type="EMBL" id="GJE28973.1"/>
    </source>
</evidence>
<feature type="transmembrane region" description="Helical" evidence="6">
    <location>
        <begin position="250"/>
        <end position="276"/>
    </location>
</feature>
<reference evidence="7" key="1">
    <citation type="journal article" date="2021" name="Front. Microbiol.">
        <title>Comprehensive Comparative Genomics and Phenotyping of Methylobacterium Species.</title>
        <authorList>
            <person name="Alessa O."/>
            <person name="Ogura Y."/>
            <person name="Fujitani Y."/>
            <person name="Takami H."/>
            <person name="Hayashi T."/>
            <person name="Sahin N."/>
            <person name="Tani A."/>
        </authorList>
    </citation>
    <scope>NUCLEOTIDE SEQUENCE</scope>
    <source>
        <strain evidence="7">NBRC 15689</strain>
    </source>
</reference>
<evidence type="ECO:0000256" key="1">
    <source>
        <dbReference type="ARBA" id="ARBA00004141"/>
    </source>
</evidence>